<evidence type="ECO:0000313" key="5">
    <source>
        <dbReference type="EMBL" id="MDO6672248.1"/>
    </source>
</evidence>
<sequence>MTPEQPKAPAIKAYSYLRFSTPEQMKGDSFRRQTKLAKDYAQKLGLTLDDHSFHDLGISAYQGKNRQTGSLGIFLRAVEDEIIAEGSYLLVESLDRISRQSAHRAASVLSSICEMGINVVTLFDGRVYSAETLEQDPMTFMMAVLTFQRANEESATKAKRLRSVWESKRKMIAEGKPVRLTSRAPQWLKPSDDGVSFDIIPERGEVVRNIFKWTLEGTGKQSIAARLNREGAPIFGRGKLWHTSYVSKILTNTATYGTLTPFTSRADRKEHREACEPIEGYYPAVIERETFEAVQALKASVSPRRGRHSSSPVQNIVGGLAVCPLCNSRMIRVTKNKAKGWVYLVCHRAKQGAGCVYNAVRVDMVEPFIQDNISYIAAQCPVGDDDFDKRFDDLIGQLEGVEGLIHNIVTSIENGLDPSKHPAIGERLTVLQEQQEALKDEIDQMGQQRISFNNDVAQRRAQKLVAAVQENWEDKEQINTLMRGCFSKVVVNFTTGLLEFHWQQGGEETLITYTFLDEEWVDPREASQEPHESHLA</sequence>
<dbReference type="Gene3D" id="3.90.1750.20">
    <property type="entry name" value="Putative Large Serine Recombinase, Chain B, Domain 2"/>
    <property type="match status" value="1"/>
</dbReference>
<feature type="domain" description="Resolvase/invertase-type recombinase catalytic" evidence="3">
    <location>
        <begin position="12"/>
        <end position="172"/>
    </location>
</feature>
<dbReference type="Pfam" id="PF13408">
    <property type="entry name" value="Zn_ribbon_recom"/>
    <property type="match status" value="1"/>
</dbReference>
<dbReference type="Gene3D" id="3.40.50.1390">
    <property type="entry name" value="Resolvase, N-terminal catalytic domain"/>
    <property type="match status" value="1"/>
</dbReference>
<accession>A0AAP4X1N4</accession>
<dbReference type="InterPro" id="IPR011109">
    <property type="entry name" value="DNA_bind_recombinase_dom"/>
</dbReference>
<dbReference type="RefSeq" id="WP_303593892.1">
    <property type="nucleotide sequence ID" value="NZ_JAUORK010000009.1"/>
</dbReference>
<dbReference type="AlphaFoldDB" id="A0AAP4X1N4"/>
<dbReference type="GO" id="GO:0000150">
    <property type="term" value="F:DNA strand exchange activity"/>
    <property type="evidence" value="ECO:0007669"/>
    <property type="project" value="InterPro"/>
</dbReference>
<protein>
    <submittedName>
        <fullName evidence="5">Recombinase family protein</fullName>
    </submittedName>
</protein>
<dbReference type="GO" id="GO:0003677">
    <property type="term" value="F:DNA binding"/>
    <property type="evidence" value="ECO:0007669"/>
    <property type="project" value="UniProtKB-KW"/>
</dbReference>
<dbReference type="Pfam" id="PF07508">
    <property type="entry name" value="Recombinase"/>
    <property type="match status" value="1"/>
</dbReference>
<evidence type="ECO:0000256" key="1">
    <source>
        <dbReference type="ARBA" id="ARBA00023125"/>
    </source>
</evidence>
<dbReference type="Proteomes" id="UP001170481">
    <property type="component" value="Unassembled WGS sequence"/>
</dbReference>
<dbReference type="Pfam" id="PF00239">
    <property type="entry name" value="Resolvase"/>
    <property type="match status" value="1"/>
</dbReference>
<evidence type="ECO:0000313" key="6">
    <source>
        <dbReference type="Proteomes" id="UP001170481"/>
    </source>
</evidence>
<comment type="caution">
    <text evidence="5">The sequence shown here is derived from an EMBL/GenBank/DDBJ whole genome shotgun (WGS) entry which is preliminary data.</text>
</comment>
<dbReference type="InterPro" id="IPR036162">
    <property type="entry name" value="Resolvase-like_N_sf"/>
</dbReference>
<evidence type="ECO:0000256" key="2">
    <source>
        <dbReference type="ARBA" id="ARBA00023172"/>
    </source>
</evidence>
<evidence type="ECO:0000259" key="4">
    <source>
        <dbReference type="PROSITE" id="PS51737"/>
    </source>
</evidence>
<dbReference type="InterPro" id="IPR006119">
    <property type="entry name" value="Resolv_N"/>
</dbReference>
<evidence type="ECO:0000259" key="3">
    <source>
        <dbReference type="PROSITE" id="PS51736"/>
    </source>
</evidence>
<dbReference type="SMART" id="SM00857">
    <property type="entry name" value="Resolvase"/>
    <property type="match status" value="1"/>
</dbReference>
<dbReference type="EMBL" id="JAUORK010000009">
    <property type="protein sequence ID" value="MDO6672248.1"/>
    <property type="molecule type" value="Genomic_DNA"/>
</dbReference>
<proteinExistence type="predicted"/>
<keyword evidence="1" id="KW-0238">DNA-binding</keyword>
<dbReference type="InterPro" id="IPR050639">
    <property type="entry name" value="SSR_resolvase"/>
</dbReference>
<gene>
    <name evidence="5" type="ORF">Q4535_08950</name>
</gene>
<dbReference type="CDD" id="cd00338">
    <property type="entry name" value="Ser_Recombinase"/>
    <property type="match status" value="1"/>
</dbReference>
<keyword evidence="2" id="KW-0233">DNA recombination</keyword>
<dbReference type="InterPro" id="IPR025827">
    <property type="entry name" value="Zn_ribbon_recom_dom"/>
</dbReference>
<reference evidence="5" key="1">
    <citation type="submission" date="2023-07" db="EMBL/GenBank/DDBJ databases">
        <title>Genome content predicts the carbon catabolic preferences of heterotrophic bacteria.</title>
        <authorList>
            <person name="Gralka M."/>
        </authorList>
    </citation>
    <scope>NUCLEOTIDE SEQUENCE</scope>
    <source>
        <strain evidence="5">C2R13</strain>
    </source>
</reference>
<dbReference type="PROSITE" id="PS51736">
    <property type="entry name" value="RECOMBINASES_3"/>
    <property type="match status" value="1"/>
</dbReference>
<dbReference type="SUPFAM" id="SSF53041">
    <property type="entry name" value="Resolvase-like"/>
    <property type="match status" value="1"/>
</dbReference>
<organism evidence="5 6">
    <name type="scientific">Cobetia amphilecti</name>
    <dbReference type="NCBI Taxonomy" id="1055104"/>
    <lineage>
        <taxon>Bacteria</taxon>
        <taxon>Pseudomonadati</taxon>
        <taxon>Pseudomonadota</taxon>
        <taxon>Gammaproteobacteria</taxon>
        <taxon>Oceanospirillales</taxon>
        <taxon>Halomonadaceae</taxon>
        <taxon>Cobetia</taxon>
    </lineage>
</organism>
<dbReference type="InterPro" id="IPR038109">
    <property type="entry name" value="DNA_bind_recomb_sf"/>
</dbReference>
<dbReference type="PANTHER" id="PTHR30461:SF2">
    <property type="entry name" value="SERINE RECOMBINASE PINE-RELATED"/>
    <property type="match status" value="1"/>
</dbReference>
<feature type="domain" description="Recombinase" evidence="4">
    <location>
        <begin position="185"/>
        <end position="306"/>
    </location>
</feature>
<dbReference type="PANTHER" id="PTHR30461">
    <property type="entry name" value="DNA-INVERTASE FROM LAMBDOID PROPHAGE"/>
    <property type="match status" value="1"/>
</dbReference>
<name>A0AAP4X1N4_9GAMM</name>
<dbReference type="PROSITE" id="PS51737">
    <property type="entry name" value="RECOMBINASE_DNA_BIND"/>
    <property type="match status" value="1"/>
</dbReference>